<gene>
    <name evidence="2" type="ORF">B0H65DRAFT_466551</name>
</gene>
<dbReference type="EMBL" id="JAUEPP010000004">
    <property type="protein sequence ID" value="KAK3345407.1"/>
    <property type="molecule type" value="Genomic_DNA"/>
</dbReference>
<dbReference type="AlphaFoldDB" id="A0AAE0JFH0"/>
<reference evidence="2" key="2">
    <citation type="submission" date="2023-06" db="EMBL/GenBank/DDBJ databases">
        <authorList>
            <consortium name="Lawrence Berkeley National Laboratory"/>
            <person name="Haridas S."/>
            <person name="Hensen N."/>
            <person name="Bonometti L."/>
            <person name="Westerberg I."/>
            <person name="Brannstrom I.O."/>
            <person name="Guillou S."/>
            <person name="Cros-Aarteil S."/>
            <person name="Calhoun S."/>
            <person name="Kuo A."/>
            <person name="Mondo S."/>
            <person name="Pangilinan J."/>
            <person name="Riley R."/>
            <person name="Labutti K."/>
            <person name="Andreopoulos B."/>
            <person name="Lipzen A."/>
            <person name="Chen C."/>
            <person name="Yanf M."/>
            <person name="Daum C."/>
            <person name="Ng V."/>
            <person name="Clum A."/>
            <person name="Steindorff A."/>
            <person name="Ohm R."/>
            <person name="Martin F."/>
            <person name="Silar P."/>
            <person name="Natvig D."/>
            <person name="Lalanne C."/>
            <person name="Gautier V."/>
            <person name="Ament-Velasquez S.L."/>
            <person name="Kruys A."/>
            <person name="Hutchinson M.I."/>
            <person name="Powell A.J."/>
            <person name="Barry K."/>
            <person name="Miller A.N."/>
            <person name="Grigoriev I.V."/>
            <person name="Debuchy R."/>
            <person name="Gladieux P."/>
            <person name="Thoren M.H."/>
            <person name="Johannesson H."/>
        </authorList>
    </citation>
    <scope>NUCLEOTIDE SEQUENCE</scope>
    <source>
        <strain evidence="2">CBS 560.94</strain>
    </source>
</reference>
<accession>A0AAE0JFH0</accession>
<feature type="region of interest" description="Disordered" evidence="1">
    <location>
        <begin position="1"/>
        <end position="26"/>
    </location>
</feature>
<comment type="caution">
    <text evidence="2">The sequence shown here is derived from an EMBL/GenBank/DDBJ whole genome shotgun (WGS) entry which is preliminary data.</text>
</comment>
<sequence length="80" mass="8311">MTAAKKDEKSGGGRVAPTCLSAQGPGSPTSLSILGMAFFSSTAPSPFPKIETARFRMTSAAADHHLSRLGGIDYPKDKNS</sequence>
<evidence type="ECO:0000313" key="2">
    <source>
        <dbReference type="EMBL" id="KAK3345407.1"/>
    </source>
</evidence>
<keyword evidence="3" id="KW-1185">Reference proteome</keyword>
<name>A0AAE0JFH0_9PEZI</name>
<evidence type="ECO:0000256" key="1">
    <source>
        <dbReference type="SAM" id="MobiDB-lite"/>
    </source>
</evidence>
<feature type="compositionally biased region" description="Basic and acidic residues" evidence="1">
    <location>
        <begin position="1"/>
        <end position="11"/>
    </location>
</feature>
<reference evidence="2" key="1">
    <citation type="journal article" date="2023" name="Mol. Phylogenet. Evol.">
        <title>Genome-scale phylogeny and comparative genomics of the fungal order Sordariales.</title>
        <authorList>
            <person name="Hensen N."/>
            <person name="Bonometti L."/>
            <person name="Westerberg I."/>
            <person name="Brannstrom I.O."/>
            <person name="Guillou S."/>
            <person name="Cros-Aarteil S."/>
            <person name="Calhoun S."/>
            <person name="Haridas S."/>
            <person name="Kuo A."/>
            <person name="Mondo S."/>
            <person name="Pangilinan J."/>
            <person name="Riley R."/>
            <person name="LaButti K."/>
            <person name="Andreopoulos B."/>
            <person name="Lipzen A."/>
            <person name="Chen C."/>
            <person name="Yan M."/>
            <person name="Daum C."/>
            <person name="Ng V."/>
            <person name="Clum A."/>
            <person name="Steindorff A."/>
            <person name="Ohm R.A."/>
            <person name="Martin F."/>
            <person name="Silar P."/>
            <person name="Natvig D.O."/>
            <person name="Lalanne C."/>
            <person name="Gautier V."/>
            <person name="Ament-Velasquez S.L."/>
            <person name="Kruys A."/>
            <person name="Hutchinson M.I."/>
            <person name="Powell A.J."/>
            <person name="Barry K."/>
            <person name="Miller A.N."/>
            <person name="Grigoriev I.V."/>
            <person name="Debuchy R."/>
            <person name="Gladieux P."/>
            <person name="Hiltunen Thoren M."/>
            <person name="Johannesson H."/>
        </authorList>
    </citation>
    <scope>NUCLEOTIDE SEQUENCE</scope>
    <source>
        <strain evidence="2">CBS 560.94</strain>
    </source>
</reference>
<protein>
    <submittedName>
        <fullName evidence="2">Uncharacterized protein</fullName>
    </submittedName>
</protein>
<dbReference type="GeneID" id="87864014"/>
<dbReference type="RefSeq" id="XP_062682020.1">
    <property type="nucleotide sequence ID" value="XM_062826860.1"/>
</dbReference>
<dbReference type="Proteomes" id="UP001278500">
    <property type="component" value="Unassembled WGS sequence"/>
</dbReference>
<evidence type="ECO:0000313" key="3">
    <source>
        <dbReference type="Proteomes" id="UP001278500"/>
    </source>
</evidence>
<proteinExistence type="predicted"/>
<organism evidence="2 3">
    <name type="scientific">Neurospora tetraspora</name>
    <dbReference type="NCBI Taxonomy" id="94610"/>
    <lineage>
        <taxon>Eukaryota</taxon>
        <taxon>Fungi</taxon>
        <taxon>Dikarya</taxon>
        <taxon>Ascomycota</taxon>
        <taxon>Pezizomycotina</taxon>
        <taxon>Sordariomycetes</taxon>
        <taxon>Sordariomycetidae</taxon>
        <taxon>Sordariales</taxon>
        <taxon>Sordariaceae</taxon>
        <taxon>Neurospora</taxon>
    </lineage>
</organism>